<evidence type="ECO:0000313" key="2">
    <source>
        <dbReference type="EMBL" id="OGK40190.1"/>
    </source>
</evidence>
<dbReference type="EMBL" id="MGAG01000027">
    <property type="protein sequence ID" value="OGK40190.1"/>
    <property type="molecule type" value="Genomic_DNA"/>
</dbReference>
<organism evidence="2 3">
    <name type="scientific">Candidatus Roizmanbacteria bacterium RIFCSPLOWO2_01_FULL_37_12</name>
    <dbReference type="NCBI Taxonomy" id="1802056"/>
    <lineage>
        <taxon>Bacteria</taxon>
        <taxon>Candidatus Roizmaniibacteriota</taxon>
    </lineage>
</organism>
<protein>
    <submittedName>
        <fullName evidence="2">Uncharacterized protein</fullName>
    </submittedName>
</protein>
<evidence type="ECO:0000313" key="3">
    <source>
        <dbReference type="Proteomes" id="UP000177698"/>
    </source>
</evidence>
<dbReference type="Proteomes" id="UP000177698">
    <property type="component" value="Unassembled WGS sequence"/>
</dbReference>
<dbReference type="PROSITE" id="PS51257">
    <property type="entry name" value="PROKAR_LIPOPROTEIN"/>
    <property type="match status" value="1"/>
</dbReference>
<comment type="caution">
    <text evidence="2">The sequence shown here is derived from an EMBL/GenBank/DDBJ whole genome shotgun (WGS) entry which is preliminary data.</text>
</comment>
<proteinExistence type="predicted"/>
<reference evidence="2 3" key="1">
    <citation type="journal article" date="2016" name="Nat. Commun.">
        <title>Thousands of microbial genomes shed light on interconnected biogeochemical processes in an aquifer system.</title>
        <authorList>
            <person name="Anantharaman K."/>
            <person name="Brown C.T."/>
            <person name="Hug L.A."/>
            <person name="Sharon I."/>
            <person name="Castelle C.J."/>
            <person name="Probst A.J."/>
            <person name="Thomas B.C."/>
            <person name="Singh A."/>
            <person name="Wilkins M.J."/>
            <person name="Karaoz U."/>
            <person name="Brodie E.L."/>
            <person name="Williams K.H."/>
            <person name="Hubbard S.S."/>
            <person name="Banfield J.F."/>
        </authorList>
    </citation>
    <scope>NUCLEOTIDE SEQUENCE [LARGE SCALE GENOMIC DNA]</scope>
</reference>
<name>A0A1F7IA13_9BACT</name>
<evidence type="ECO:0000256" key="1">
    <source>
        <dbReference type="SAM" id="SignalP"/>
    </source>
</evidence>
<dbReference type="AlphaFoldDB" id="A0A1F7IA13"/>
<sequence>MRNEIKFALSSLLTLALACESQASLLTPSVNTAWIFKITACLEEGIPDGVCTVGQNGDKALQIDVSLMDLSKPDPYAITTTNPDTGEATLSSNLPEGYSPQLGYPSQVPVTGGYARPYKGFIIVNRDGTNIEADIPYALPVEGSPQQSG</sequence>
<feature type="chain" id="PRO_5009529325" evidence="1">
    <location>
        <begin position="24"/>
        <end position="149"/>
    </location>
</feature>
<gene>
    <name evidence="2" type="ORF">A2954_01600</name>
</gene>
<feature type="signal peptide" evidence="1">
    <location>
        <begin position="1"/>
        <end position="23"/>
    </location>
</feature>
<keyword evidence="1" id="KW-0732">Signal</keyword>
<accession>A0A1F7IA13</accession>